<name>A0A0R2LGS6_9LACO</name>
<dbReference type="AlphaFoldDB" id="A0A0R2LGS6"/>
<proteinExistence type="predicted"/>
<evidence type="ECO:0000313" key="1">
    <source>
        <dbReference type="EMBL" id="KRN98506.1"/>
    </source>
</evidence>
<keyword evidence="2" id="KW-1185">Reference proteome</keyword>
<gene>
    <name evidence="1" type="ORF">IV66_GL001837</name>
</gene>
<reference evidence="1 2" key="1">
    <citation type="journal article" date="2015" name="Genome Announc.">
        <title>Expanding the biotechnology potential of lactobacilli through comparative genomics of 213 strains and associated genera.</title>
        <authorList>
            <person name="Sun Z."/>
            <person name="Harris H.M."/>
            <person name="McCann A."/>
            <person name="Guo C."/>
            <person name="Argimon S."/>
            <person name="Zhang W."/>
            <person name="Yang X."/>
            <person name="Jeffery I.B."/>
            <person name="Cooney J.C."/>
            <person name="Kagawa T.F."/>
            <person name="Liu W."/>
            <person name="Song Y."/>
            <person name="Salvetti E."/>
            <person name="Wrobel A."/>
            <person name="Rasinkangas P."/>
            <person name="Parkhill J."/>
            <person name="Rea M.C."/>
            <person name="O'Sullivan O."/>
            <person name="Ritari J."/>
            <person name="Douillard F.P."/>
            <person name="Paul Ross R."/>
            <person name="Yang R."/>
            <person name="Briner A.E."/>
            <person name="Felis G.E."/>
            <person name="de Vos W.M."/>
            <person name="Barrangou R."/>
            <person name="Klaenhammer T.R."/>
            <person name="Caufield P.W."/>
            <person name="Cui Y."/>
            <person name="Zhang H."/>
            <person name="O'Toole P.W."/>
        </authorList>
    </citation>
    <scope>NUCLEOTIDE SEQUENCE [LARGE SCALE GENOMIC DNA]</scope>
    <source>
        <strain evidence="1 2">NBRC 103219</strain>
    </source>
</reference>
<dbReference type="EMBL" id="JQCN01000045">
    <property type="protein sequence ID" value="KRN98506.1"/>
    <property type="molecule type" value="Genomic_DNA"/>
</dbReference>
<accession>A0A0R2LGS6</accession>
<protein>
    <submittedName>
        <fullName evidence="1">Uncharacterized protein</fullName>
    </submittedName>
</protein>
<sequence>MQDKGTSAHKDALNRAITKKQIFTSPAQTAQKYQNFAIILQFIPDVGSRTREK</sequence>
<evidence type="ECO:0000313" key="2">
    <source>
        <dbReference type="Proteomes" id="UP000051886"/>
    </source>
</evidence>
<dbReference type="PATRIC" id="fig|449659.4.peg.1883"/>
<dbReference type="Proteomes" id="UP000051886">
    <property type="component" value="Unassembled WGS sequence"/>
</dbReference>
<comment type="caution">
    <text evidence="1">The sequence shown here is derived from an EMBL/GenBank/DDBJ whole genome shotgun (WGS) entry which is preliminary data.</text>
</comment>
<organism evidence="1 2">
    <name type="scientific">Ligilactobacillus pobuzihii</name>
    <dbReference type="NCBI Taxonomy" id="449659"/>
    <lineage>
        <taxon>Bacteria</taxon>
        <taxon>Bacillati</taxon>
        <taxon>Bacillota</taxon>
        <taxon>Bacilli</taxon>
        <taxon>Lactobacillales</taxon>
        <taxon>Lactobacillaceae</taxon>
        <taxon>Ligilactobacillus</taxon>
    </lineage>
</organism>